<gene>
    <name evidence="2" type="ORF">A2892_04305</name>
</gene>
<evidence type="ECO:0000313" key="3">
    <source>
        <dbReference type="Proteomes" id="UP000176404"/>
    </source>
</evidence>
<dbReference type="PANTHER" id="PTHR38826:SF5">
    <property type="entry name" value="RIBONUCLEASE VAPC13"/>
    <property type="match status" value="1"/>
</dbReference>
<name>A0A1F8BAZ5_9BACT</name>
<organism evidence="2 3">
    <name type="scientific">Candidatus Woesebacteria bacterium RIFCSPLOWO2_01_FULL_39_10b</name>
    <dbReference type="NCBI Taxonomy" id="1802517"/>
    <lineage>
        <taxon>Bacteria</taxon>
        <taxon>Candidatus Woeseibacteriota</taxon>
    </lineage>
</organism>
<dbReference type="SMART" id="SM00670">
    <property type="entry name" value="PINc"/>
    <property type="match status" value="1"/>
</dbReference>
<evidence type="ECO:0000313" key="2">
    <source>
        <dbReference type="EMBL" id="OGM60849.1"/>
    </source>
</evidence>
<dbReference type="InterPro" id="IPR052106">
    <property type="entry name" value="PINc/VapC_TA"/>
</dbReference>
<dbReference type="EMBL" id="MGHD01000002">
    <property type="protein sequence ID" value="OGM60849.1"/>
    <property type="molecule type" value="Genomic_DNA"/>
</dbReference>
<dbReference type="PANTHER" id="PTHR38826">
    <property type="entry name" value="RIBONUCLEASE VAPC13"/>
    <property type="match status" value="1"/>
</dbReference>
<dbReference type="AlphaFoldDB" id="A0A1F8BAZ5"/>
<comment type="caution">
    <text evidence="2">The sequence shown here is derived from an EMBL/GenBank/DDBJ whole genome shotgun (WGS) entry which is preliminary data.</text>
</comment>
<evidence type="ECO:0000259" key="1">
    <source>
        <dbReference type="SMART" id="SM00670"/>
    </source>
</evidence>
<dbReference type="InterPro" id="IPR002716">
    <property type="entry name" value="PIN_dom"/>
</dbReference>
<proteinExistence type="predicted"/>
<dbReference type="SUPFAM" id="SSF88723">
    <property type="entry name" value="PIN domain-like"/>
    <property type="match status" value="1"/>
</dbReference>
<reference evidence="2 3" key="1">
    <citation type="journal article" date="2016" name="Nat. Commun.">
        <title>Thousands of microbial genomes shed light on interconnected biogeochemical processes in an aquifer system.</title>
        <authorList>
            <person name="Anantharaman K."/>
            <person name="Brown C.T."/>
            <person name="Hug L.A."/>
            <person name="Sharon I."/>
            <person name="Castelle C.J."/>
            <person name="Probst A.J."/>
            <person name="Thomas B.C."/>
            <person name="Singh A."/>
            <person name="Wilkins M.J."/>
            <person name="Karaoz U."/>
            <person name="Brodie E.L."/>
            <person name="Williams K.H."/>
            <person name="Hubbard S.S."/>
            <person name="Banfield J.F."/>
        </authorList>
    </citation>
    <scope>NUCLEOTIDE SEQUENCE [LARGE SCALE GENOMIC DNA]</scope>
</reference>
<dbReference type="Pfam" id="PF01850">
    <property type="entry name" value="PIN"/>
    <property type="match status" value="1"/>
</dbReference>
<dbReference type="InterPro" id="IPR029060">
    <property type="entry name" value="PIN-like_dom_sf"/>
</dbReference>
<dbReference type="Proteomes" id="UP000176404">
    <property type="component" value="Unassembled WGS sequence"/>
</dbReference>
<dbReference type="Gene3D" id="3.40.50.1010">
    <property type="entry name" value="5'-nuclease"/>
    <property type="match status" value="1"/>
</dbReference>
<accession>A0A1F8BAZ5</accession>
<sequence length="141" mass="16357">MKKIFLDTNIFLRVLVSDNKQAEESAVLLRKIESGRLIPYTSTIVLLETAFTLRSYYKIKNTQIIKDVEKILKLRNLTIIEKTDFRKSLEIHKKTKVKLPDCLIATQIPANTVLVTYDREFQKIPALLVKTPKEVLENLKN</sequence>
<protein>
    <recommendedName>
        <fullName evidence="1">PIN domain-containing protein</fullName>
    </recommendedName>
</protein>
<feature type="domain" description="PIN" evidence="1">
    <location>
        <begin position="2"/>
        <end position="123"/>
    </location>
</feature>
<dbReference type="STRING" id="1802517.A2892_04305"/>